<reference evidence="4 5" key="1">
    <citation type="submission" date="2019-01" db="EMBL/GenBank/DDBJ databases">
        <title>Lacunisphaera sp. strain TWA-58.</title>
        <authorList>
            <person name="Chen W.-M."/>
        </authorList>
    </citation>
    <scope>NUCLEOTIDE SEQUENCE [LARGE SCALE GENOMIC DNA]</scope>
    <source>
        <strain evidence="4 5">TWA-58</strain>
    </source>
</reference>
<protein>
    <submittedName>
        <fullName evidence="4">Response regulator</fullName>
    </submittedName>
</protein>
<dbReference type="GO" id="GO:0000160">
    <property type="term" value="P:phosphorelay signal transduction system"/>
    <property type="evidence" value="ECO:0007669"/>
    <property type="project" value="InterPro"/>
</dbReference>
<dbReference type="OrthoDB" id="195174at2"/>
<feature type="domain" description="Response regulatory" evidence="3">
    <location>
        <begin position="17"/>
        <end position="132"/>
    </location>
</feature>
<dbReference type="RefSeq" id="WP_129046582.1">
    <property type="nucleotide sequence ID" value="NZ_SDHX01000001.1"/>
</dbReference>
<dbReference type="PROSITE" id="PS50110">
    <property type="entry name" value="RESPONSE_REGULATORY"/>
    <property type="match status" value="1"/>
</dbReference>
<dbReference type="InterPro" id="IPR050595">
    <property type="entry name" value="Bact_response_regulator"/>
</dbReference>
<dbReference type="AlphaFoldDB" id="A0A4Q1C8N1"/>
<keyword evidence="5" id="KW-1185">Reference proteome</keyword>
<gene>
    <name evidence="4" type="ORF">ESB00_04790</name>
</gene>
<dbReference type="Pfam" id="PF00072">
    <property type="entry name" value="Response_reg"/>
    <property type="match status" value="1"/>
</dbReference>
<dbReference type="EMBL" id="SDHX01000001">
    <property type="protein sequence ID" value="RXK55216.1"/>
    <property type="molecule type" value="Genomic_DNA"/>
</dbReference>
<dbReference type="Proteomes" id="UP000290218">
    <property type="component" value="Unassembled WGS sequence"/>
</dbReference>
<dbReference type="PANTHER" id="PTHR44591">
    <property type="entry name" value="STRESS RESPONSE REGULATOR PROTEIN 1"/>
    <property type="match status" value="1"/>
</dbReference>
<evidence type="ECO:0000259" key="3">
    <source>
        <dbReference type="PROSITE" id="PS50110"/>
    </source>
</evidence>
<dbReference type="SMART" id="SM00448">
    <property type="entry name" value="REC"/>
    <property type="match status" value="1"/>
</dbReference>
<sequence length="133" mass="14786">MTSTPDNSPAKPVFPAWVLVVDDEEPIRQVMAGFIRETGVEVVEAFDAASALVILGQRPTEPLIVFVDVVMPGMDGLTLARKLRPTLKTARIVLMSGQTSRKSWWPADLLELTFLTKPFRHSEIMELLRVARG</sequence>
<dbReference type="Gene3D" id="3.40.50.2300">
    <property type="match status" value="1"/>
</dbReference>
<dbReference type="SUPFAM" id="SSF52172">
    <property type="entry name" value="CheY-like"/>
    <property type="match status" value="1"/>
</dbReference>
<dbReference type="InterPro" id="IPR011006">
    <property type="entry name" value="CheY-like_superfamily"/>
</dbReference>
<comment type="caution">
    <text evidence="4">The sequence shown here is derived from an EMBL/GenBank/DDBJ whole genome shotgun (WGS) entry which is preliminary data.</text>
</comment>
<dbReference type="InterPro" id="IPR001789">
    <property type="entry name" value="Sig_transdc_resp-reg_receiver"/>
</dbReference>
<organism evidence="4 5">
    <name type="scientific">Oleiharenicola lentus</name>
    <dbReference type="NCBI Taxonomy" id="2508720"/>
    <lineage>
        <taxon>Bacteria</taxon>
        <taxon>Pseudomonadati</taxon>
        <taxon>Verrucomicrobiota</taxon>
        <taxon>Opitutia</taxon>
        <taxon>Opitutales</taxon>
        <taxon>Opitutaceae</taxon>
        <taxon>Oleiharenicola</taxon>
    </lineage>
</organism>
<evidence type="ECO:0000256" key="1">
    <source>
        <dbReference type="ARBA" id="ARBA00022553"/>
    </source>
</evidence>
<dbReference type="PANTHER" id="PTHR44591:SF3">
    <property type="entry name" value="RESPONSE REGULATORY DOMAIN-CONTAINING PROTEIN"/>
    <property type="match status" value="1"/>
</dbReference>
<proteinExistence type="predicted"/>
<keyword evidence="1 2" id="KW-0597">Phosphoprotein</keyword>
<evidence type="ECO:0000256" key="2">
    <source>
        <dbReference type="PROSITE-ProRule" id="PRU00169"/>
    </source>
</evidence>
<feature type="modified residue" description="4-aspartylphosphate" evidence="2">
    <location>
        <position position="68"/>
    </location>
</feature>
<evidence type="ECO:0000313" key="5">
    <source>
        <dbReference type="Proteomes" id="UP000290218"/>
    </source>
</evidence>
<evidence type="ECO:0000313" key="4">
    <source>
        <dbReference type="EMBL" id="RXK55216.1"/>
    </source>
</evidence>
<name>A0A4Q1C8N1_9BACT</name>
<accession>A0A4Q1C8N1</accession>